<evidence type="ECO:0000313" key="2">
    <source>
        <dbReference type="EMBL" id="KAD4584388.1"/>
    </source>
</evidence>
<dbReference type="Proteomes" id="UP000326396">
    <property type="component" value="Linkage Group LG2"/>
</dbReference>
<protein>
    <submittedName>
        <fullName evidence="2">Uncharacterized protein</fullName>
    </submittedName>
</protein>
<dbReference type="EMBL" id="SZYD01000012">
    <property type="protein sequence ID" value="KAD4584388.1"/>
    <property type="molecule type" value="Genomic_DNA"/>
</dbReference>
<dbReference type="AlphaFoldDB" id="A0A5N6NBQ5"/>
<sequence length="143" mass="16469">MVGHGWLDGSQLGMIATRLGVFNRFPCRFLKAGPETGRYSLDDMRLAGMCPMDDPARWEPARPAQEGPPDVEALQRGMPPERQRILYRVERPQQIFPLHEPRPPRITLDIVWEEQQRHGQILRLIMSHLGIEIPEWFSAPDPP</sequence>
<feature type="region of interest" description="Disordered" evidence="1">
    <location>
        <begin position="55"/>
        <end position="77"/>
    </location>
</feature>
<organism evidence="2 3">
    <name type="scientific">Mikania micrantha</name>
    <name type="common">bitter vine</name>
    <dbReference type="NCBI Taxonomy" id="192012"/>
    <lineage>
        <taxon>Eukaryota</taxon>
        <taxon>Viridiplantae</taxon>
        <taxon>Streptophyta</taxon>
        <taxon>Embryophyta</taxon>
        <taxon>Tracheophyta</taxon>
        <taxon>Spermatophyta</taxon>
        <taxon>Magnoliopsida</taxon>
        <taxon>eudicotyledons</taxon>
        <taxon>Gunneridae</taxon>
        <taxon>Pentapetalae</taxon>
        <taxon>asterids</taxon>
        <taxon>campanulids</taxon>
        <taxon>Asterales</taxon>
        <taxon>Asteraceae</taxon>
        <taxon>Asteroideae</taxon>
        <taxon>Heliantheae alliance</taxon>
        <taxon>Eupatorieae</taxon>
        <taxon>Mikania</taxon>
    </lineage>
</organism>
<proteinExistence type="predicted"/>
<evidence type="ECO:0000256" key="1">
    <source>
        <dbReference type="SAM" id="MobiDB-lite"/>
    </source>
</evidence>
<keyword evidence="3" id="KW-1185">Reference proteome</keyword>
<gene>
    <name evidence="2" type="ORF">E3N88_21989</name>
</gene>
<reference evidence="2 3" key="1">
    <citation type="submission" date="2019-05" db="EMBL/GenBank/DDBJ databases">
        <title>Mikania micrantha, genome provides insights into the molecular mechanism of rapid growth.</title>
        <authorList>
            <person name="Liu B."/>
        </authorList>
    </citation>
    <scope>NUCLEOTIDE SEQUENCE [LARGE SCALE GENOMIC DNA]</scope>
    <source>
        <strain evidence="2">NLD-2019</strain>
        <tissue evidence="2">Leaf</tissue>
    </source>
</reference>
<evidence type="ECO:0000313" key="3">
    <source>
        <dbReference type="Proteomes" id="UP000326396"/>
    </source>
</evidence>
<comment type="caution">
    <text evidence="2">The sequence shown here is derived from an EMBL/GenBank/DDBJ whole genome shotgun (WGS) entry which is preliminary data.</text>
</comment>
<name>A0A5N6NBQ5_9ASTR</name>
<accession>A0A5N6NBQ5</accession>